<evidence type="ECO:0000259" key="9">
    <source>
        <dbReference type="PROSITE" id="PS51873"/>
    </source>
</evidence>
<evidence type="ECO:0000256" key="3">
    <source>
        <dbReference type="ARBA" id="ARBA00022679"/>
    </source>
</evidence>
<evidence type="ECO:0000256" key="4">
    <source>
        <dbReference type="ARBA" id="ARBA00022723"/>
    </source>
</evidence>
<feature type="non-terminal residue" evidence="10">
    <location>
        <position position="534"/>
    </location>
</feature>
<keyword evidence="8" id="KW-0862">Zinc</keyword>
<dbReference type="EMBL" id="JAULSO010000002">
    <property type="protein sequence ID" value="KAK3689577.1"/>
    <property type="molecule type" value="Genomic_DNA"/>
</dbReference>
<evidence type="ECO:0000256" key="1">
    <source>
        <dbReference type="ARBA" id="ARBA00001798"/>
    </source>
</evidence>
<evidence type="ECO:0000256" key="5">
    <source>
        <dbReference type="ARBA" id="ARBA00022737"/>
    </source>
</evidence>
<accession>A0AAE0XBJ9</accession>
<dbReference type="GO" id="GO:0008270">
    <property type="term" value="F:zinc ion binding"/>
    <property type="evidence" value="ECO:0007669"/>
    <property type="project" value="UniProtKB-KW"/>
</dbReference>
<reference evidence="10" key="2">
    <citation type="submission" date="2023-06" db="EMBL/GenBank/DDBJ databases">
        <authorList>
            <consortium name="Lawrence Berkeley National Laboratory"/>
            <person name="Haridas S."/>
            <person name="Hensen N."/>
            <person name="Bonometti L."/>
            <person name="Westerberg I."/>
            <person name="Brannstrom I.O."/>
            <person name="Guillou S."/>
            <person name="Cros-Aarteil S."/>
            <person name="Calhoun S."/>
            <person name="Kuo A."/>
            <person name="Mondo S."/>
            <person name="Pangilinan J."/>
            <person name="Riley R."/>
            <person name="Labutti K."/>
            <person name="Andreopoulos B."/>
            <person name="Lipzen A."/>
            <person name="Chen C."/>
            <person name="Yanf M."/>
            <person name="Daum C."/>
            <person name="Ng V."/>
            <person name="Clum A."/>
            <person name="Steindorff A."/>
            <person name="Ohm R."/>
            <person name="Martin F."/>
            <person name="Silar P."/>
            <person name="Natvig D."/>
            <person name="Lalanne C."/>
            <person name="Gautier V."/>
            <person name="Ament-Velasquez S.L."/>
            <person name="Kruys A."/>
            <person name="Hutchinson M.I."/>
            <person name="Powell A.J."/>
            <person name="Barry K."/>
            <person name="Miller A.N."/>
            <person name="Grigoriev I.V."/>
            <person name="Debuchy R."/>
            <person name="Gladieux P."/>
            <person name="Thoren M.H."/>
            <person name="Johannesson H."/>
        </authorList>
    </citation>
    <scope>NUCLEOTIDE SEQUENCE</scope>
    <source>
        <strain evidence="10">CBS 314.62</strain>
    </source>
</reference>
<reference evidence="10" key="1">
    <citation type="journal article" date="2023" name="Mol. Phylogenet. Evol.">
        <title>Genome-scale phylogeny and comparative genomics of the fungal order Sordariales.</title>
        <authorList>
            <person name="Hensen N."/>
            <person name="Bonometti L."/>
            <person name="Westerberg I."/>
            <person name="Brannstrom I.O."/>
            <person name="Guillou S."/>
            <person name="Cros-Aarteil S."/>
            <person name="Calhoun S."/>
            <person name="Haridas S."/>
            <person name="Kuo A."/>
            <person name="Mondo S."/>
            <person name="Pangilinan J."/>
            <person name="Riley R."/>
            <person name="LaButti K."/>
            <person name="Andreopoulos B."/>
            <person name="Lipzen A."/>
            <person name="Chen C."/>
            <person name="Yan M."/>
            <person name="Daum C."/>
            <person name="Ng V."/>
            <person name="Clum A."/>
            <person name="Steindorff A."/>
            <person name="Ohm R.A."/>
            <person name="Martin F."/>
            <person name="Silar P."/>
            <person name="Natvig D.O."/>
            <person name="Lalanne C."/>
            <person name="Gautier V."/>
            <person name="Ament-Velasquez S.L."/>
            <person name="Kruys A."/>
            <person name="Hutchinson M.I."/>
            <person name="Powell A.J."/>
            <person name="Barry K."/>
            <person name="Miller A.N."/>
            <person name="Grigoriev I.V."/>
            <person name="Debuchy R."/>
            <person name="Gladieux P."/>
            <person name="Hiltunen Thoren M."/>
            <person name="Johannesson H."/>
        </authorList>
    </citation>
    <scope>NUCLEOTIDE SEQUENCE</scope>
    <source>
        <strain evidence="10">CBS 314.62</strain>
    </source>
</reference>
<dbReference type="InterPro" id="IPR013083">
    <property type="entry name" value="Znf_RING/FYVE/PHD"/>
</dbReference>
<dbReference type="InterPro" id="IPR002867">
    <property type="entry name" value="IBR_dom"/>
</dbReference>
<dbReference type="EC" id="2.3.2.31" evidence="2"/>
<keyword evidence="3" id="KW-0808">Transferase</keyword>
<evidence type="ECO:0000313" key="10">
    <source>
        <dbReference type="EMBL" id="KAK3689577.1"/>
    </source>
</evidence>
<dbReference type="Proteomes" id="UP001270362">
    <property type="component" value="Unassembled WGS sequence"/>
</dbReference>
<keyword evidence="6" id="KW-0863">Zinc-finger</keyword>
<feature type="non-terminal residue" evidence="10">
    <location>
        <position position="1"/>
    </location>
</feature>
<dbReference type="SUPFAM" id="SSF57850">
    <property type="entry name" value="RING/U-box"/>
    <property type="match status" value="4"/>
</dbReference>
<dbReference type="GO" id="GO:0016567">
    <property type="term" value="P:protein ubiquitination"/>
    <property type="evidence" value="ECO:0007669"/>
    <property type="project" value="InterPro"/>
</dbReference>
<organism evidence="10 11">
    <name type="scientific">Podospora appendiculata</name>
    <dbReference type="NCBI Taxonomy" id="314037"/>
    <lineage>
        <taxon>Eukaryota</taxon>
        <taxon>Fungi</taxon>
        <taxon>Dikarya</taxon>
        <taxon>Ascomycota</taxon>
        <taxon>Pezizomycotina</taxon>
        <taxon>Sordariomycetes</taxon>
        <taxon>Sordariomycetidae</taxon>
        <taxon>Sordariales</taxon>
        <taxon>Podosporaceae</taxon>
        <taxon>Podospora</taxon>
    </lineage>
</organism>
<dbReference type="InterPro" id="IPR017907">
    <property type="entry name" value="Znf_RING_CS"/>
</dbReference>
<evidence type="ECO:0000256" key="8">
    <source>
        <dbReference type="ARBA" id="ARBA00022833"/>
    </source>
</evidence>
<dbReference type="Gene3D" id="1.20.120.1750">
    <property type="match status" value="1"/>
</dbReference>
<evidence type="ECO:0000256" key="2">
    <source>
        <dbReference type="ARBA" id="ARBA00012251"/>
    </source>
</evidence>
<evidence type="ECO:0000256" key="6">
    <source>
        <dbReference type="ARBA" id="ARBA00022771"/>
    </source>
</evidence>
<keyword evidence="7" id="KW-0833">Ubl conjugation pathway</keyword>
<dbReference type="PROSITE" id="PS51873">
    <property type="entry name" value="TRIAD"/>
    <property type="match status" value="1"/>
</dbReference>
<dbReference type="PROSITE" id="PS00518">
    <property type="entry name" value="ZF_RING_1"/>
    <property type="match status" value="1"/>
</dbReference>
<comment type="caution">
    <text evidence="10">The sequence shown here is derived from an EMBL/GenBank/DDBJ whole genome shotgun (WGS) entry which is preliminary data.</text>
</comment>
<dbReference type="InterPro" id="IPR031127">
    <property type="entry name" value="E3_UB_ligase_RBR"/>
</dbReference>
<dbReference type="SMART" id="SM00647">
    <property type="entry name" value="IBR"/>
    <property type="match status" value="2"/>
</dbReference>
<protein>
    <recommendedName>
        <fullName evidence="2">RBR-type E3 ubiquitin transferase</fullName>
        <ecNumber evidence="2">2.3.2.31</ecNumber>
    </recommendedName>
</protein>
<dbReference type="PANTHER" id="PTHR11685">
    <property type="entry name" value="RBR FAMILY RING FINGER AND IBR DOMAIN-CONTAINING"/>
    <property type="match status" value="1"/>
</dbReference>
<dbReference type="AlphaFoldDB" id="A0AAE0XBJ9"/>
<comment type="catalytic activity">
    <reaction evidence="1">
        <text>[E2 ubiquitin-conjugating enzyme]-S-ubiquitinyl-L-cysteine + [acceptor protein]-L-lysine = [E2 ubiquitin-conjugating enzyme]-L-cysteine + [acceptor protein]-N(6)-ubiquitinyl-L-lysine.</text>
        <dbReference type="EC" id="2.3.2.31"/>
    </reaction>
</comment>
<keyword evidence="4" id="KW-0479">Metal-binding</keyword>
<keyword evidence="11" id="KW-1185">Reference proteome</keyword>
<feature type="domain" description="RING-type" evidence="9">
    <location>
        <begin position="292"/>
        <end position="532"/>
    </location>
</feature>
<gene>
    <name evidence="10" type="ORF">B0T22DRAFT_514155</name>
</gene>
<proteinExistence type="predicted"/>
<dbReference type="InterPro" id="IPR044066">
    <property type="entry name" value="TRIAD_supradom"/>
</dbReference>
<keyword evidence="5" id="KW-0677">Repeat</keyword>
<evidence type="ECO:0000256" key="7">
    <source>
        <dbReference type="ARBA" id="ARBA00022786"/>
    </source>
</evidence>
<name>A0AAE0XBJ9_9PEZI</name>
<dbReference type="GO" id="GO:0061630">
    <property type="term" value="F:ubiquitin protein ligase activity"/>
    <property type="evidence" value="ECO:0007669"/>
    <property type="project" value="UniProtKB-EC"/>
</dbReference>
<sequence>SSLTPRMIILAKLASETFSKDNSPMGSLDPRPENFRKSLKVQDLTPKSLDDPLDISELTRFTQDLNMSLSHRNLSLESSLHIKECTICEAPKFDYSSSGQVGDLKLHEFPRSGPGVRPIAPCAHLICSECLLEHITALLRDGWFHELDRTPWIWCPFDDCEEFLDIDHEFRLAKILYQIGCQDVPSEIARHGLGMKNMKRKLSLSPRPSPLALEISEELHAHLESRNVMNSFFDPRFQDLPADTDGRIPAFSAGPVSKFNIDRDGETVSVPIFLKFLKRKTASNGRTCSGCVDLRCDVDYGSLEDWTETCRDFTGDWMWKILVFSEKMAEACGHVMDFCNDCVANSIKAQIETFGLVVTERISCPSEGCSRKLSYDEVKLYANKESAERYDRYLLLKSLSQLPNFRWCGRAECENGEVYEEKDTEVTCGACGYRMCYKHQMPWHEGLSCEEYESVKEFGDPLFQATQNWISENSKPCPGKNCGALIEKGGGCFHMTCSACLHEFCWECLADWRRPHPRVPGIYTSVNHKEDCSF</sequence>
<dbReference type="Gene3D" id="3.30.40.10">
    <property type="entry name" value="Zinc/RING finger domain, C3HC4 (zinc finger)"/>
    <property type="match status" value="1"/>
</dbReference>
<evidence type="ECO:0000313" key="11">
    <source>
        <dbReference type="Proteomes" id="UP001270362"/>
    </source>
</evidence>
<dbReference type="Pfam" id="PF01485">
    <property type="entry name" value="IBR"/>
    <property type="match status" value="2"/>
</dbReference>